<sequence>MNLAERQAWMRDGCPLPGCLSFRLKVWPWTQQVWAICTVCDAVKATSSVKIDGLNTSRPVIQDGSITVAMWNLCPWMDEHAGVVEGTAADCMMNYDPSWERVKRWVRVMMMVGLGREATNHVRREILPVDMAFEGSARPVYALDGLLKVRYHLSTIPVPEGAREP</sequence>
<comment type="caution">
    <text evidence="1">The sequence shown here is derived from an EMBL/GenBank/DDBJ whole genome shotgun (WGS) entry which is preliminary data.</text>
</comment>
<dbReference type="AlphaFoldDB" id="A0A0F9R001"/>
<dbReference type="EMBL" id="LAZR01003403">
    <property type="protein sequence ID" value="KKN18701.1"/>
    <property type="molecule type" value="Genomic_DNA"/>
</dbReference>
<reference evidence="1" key="1">
    <citation type="journal article" date="2015" name="Nature">
        <title>Complex archaea that bridge the gap between prokaryotes and eukaryotes.</title>
        <authorList>
            <person name="Spang A."/>
            <person name="Saw J.H."/>
            <person name="Jorgensen S.L."/>
            <person name="Zaremba-Niedzwiedzka K."/>
            <person name="Martijn J."/>
            <person name="Lind A.E."/>
            <person name="van Eijk R."/>
            <person name="Schleper C."/>
            <person name="Guy L."/>
            <person name="Ettema T.J."/>
        </authorList>
    </citation>
    <scope>NUCLEOTIDE SEQUENCE</scope>
</reference>
<organism evidence="1">
    <name type="scientific">marine sediment metagenome</name>
    <dbReference type="NCBI Taxonomy" id="412755"/>
    <lineage>
        <taxon>unclassified sequences</taxon>
        <taxon>metagenomes</taxon>
        <taxon>ecological metagenomes</taxon>
    </lineage>
</organism>
<accession>A0A0F9R001</accession>
<proteinExistence type="predicted"/>
<gene>
    <name evidence="1" type="ORF">LCGC14_0953170</name>
</gene>
<name>A0A0F9R001_9ZZZZ</name>
<evidence type="ECO:0000313" key="1">
    <source>
        <dbReference type="EMBL" id="KKN18701.1"/>
    </source>
</evidence>
<protein>
    <submittedName>
        <fullName evidence="1">Uncharacterized protein</fullName>
    </submittedName>
</protein>